<name>A0AAE3DUW6_9FIRM</name>
<sequence>MQELEEIAIIHSIDDYQAALSFKEFLKLNGFSYFTYAYNEVHDELNDLLKRSNNHFDLILYINDVSGKFQERFGHLSNYNINVEIDQKKLWKRSITNENKKRQILDSAVLKDIWKKILTAVYAGKDVDISGSLELINHMIDVYCEYDLLRKLLNNTESWFRQINADEGFEVYQKGLLGLKEEWKKALDRLECSPHIDAVNGKIVGEEHLDYAVLYCKRKINEICNMLNQSIEYDSWTLLQEADKMHTKYENDFYMAENIIAQTAIKSSEYKSLSILAIRNCTQKCQVPACNSFHFYRMGKLYEKANKNIQAEQSYEDAYRLNPLNFRALYKIAMNSRNEKYSEAARKEFRNILRILHVPLGDTRAMEKTVKKLPALELEYICKCYVLLADIELHVEKPDYGYYNYCLNMMEIAVKNIRENQFICEMYGDHPDYVEHLEKRLSMNAIRKKVQL</sequence>
<protein>
    <recommendedName>
        <fullName evidence="4">Tetratricopeptide repeat</fullName>
    </recommendedName>
</protein>
<dbReference type="PROSITE" id="PS50005">
    <property type="entry name" value="TPR"/>
    <property type="match status" value="1"/>
</dbReference>
<dbReference type="Gene3D" id="1.25.40.10">
    <property type="entry name" value="Tetratricopeptide repeat domain"/>
    <property type="match status" value="1"/>
</dbReference>
<comment type="caution">
    <text evidence="2">The sequence shown here is derived from an EMBL/GenBank/DDBJ whole genome shotgun (WGS) entry which is preliminary data.</text>
</comment>
<organism evidence="2 3">
    <name type="scientific">Fusicatenibacter faecihominis</name>
    <dbReference type="NCBI Taxonomy" id="2881276"/>
    <lineage>
        <taxon>Bacteria</taxon>
        <taxon>Bacillati</taxon>
        <taxon>Bacillota</taxon>
        <taxon>Clostridia</taxon>
        <taxon>Lachnospirales</taxon>
        <taxon>Lachnospiraceae</taxon>
        <taxon>Fusicatenibacter</taxon>
    </lineage>
</organism>
<dbReference type="AlphaFoldDB" id="A0AAE3DUW6"/>
<evidence type="ECO:0000313" key="2">
    <source>
        <dbReference type="EMBL" id="MCC2190996.1"/>
    </source>
</evidence>
<evidence type="ECO:0008006" key="4">
    <source>
        <dbReference type="Google" id="ProtNLM"/>
    </source>
</evidence>
<feature type="repeat" description="TPR" evidence="1">
    <location>
        <begin position="292"/>
        <end position="325"/>
    </location>
</feature>
<dbReference type="SUPFAM" id="SSF48452">
    <property type="entry name" value="TPR-like"/>
    <property type="match status" value="1"/>
</dbReference>
<gene>
    <name evidence="2" type="ORF">LKD71_14535</name>
</gene>
<accession>A0AAE3DUW6</accession>
<evidence type="ECO:0000313" key="3">
    <source>
        <dbReference type="Proteomes" id="UP001197875"/>
    </source>
</evidence>
<dbReference type="InterPro" id="IPR011990">
    <property type="entry name" value="TPR-like_helical_dom_sf"/>
</dbReference>
<dbReference type="EMBL" id="JAJEPR010000034">
    <property type="protein sequence ID" value="MCC2190996.1"/>
    <property type="molecule type" value="Genomic_DNA"/>
</dbReference>
<proteinExistence type="predicted"/>
<keyword evidence="3" id="KW-1185">Reference proteome</keyword>
<reference evidence="2 3" key="1">
    <citation type="submission" date="2021-10" db="EMBL/GenBank/DDBJ databases">
        <title>Anaerobic single-cell dispensing facilitates the cultivation of human gut bacteria.</title>
        <authorList>
            <person name="Afrizal A."/>
        </authorList>
    </citation>
    <scope>NUCLEOTIDE SEQUENCE [LARGE SCALE GENOMIC DNA]</scope>
    <source>
        <strain evidence="2 3">CLA-AA-H277</strain>
    </source>
</reference>
<dbReference type="RefSeq" id="WP_227615999.1">
    <property type="nucleotide sequence ID" value="NZ_JAJEPR010000034.1"/>
</dbReference>
<keyword evidence="1" id="KW-0802">TPR repeat</keyword>
<dbReference type="Proteomes" id="UP001197875">
    <property type="component" value="Unassembled WGS sequence"/>
</dbReference>
<evidence type="ECO:0000256" key="1">
    <source>
        <dbReference type="PROSITE-ProRule" id="PRU00339"/>
    </source>
</evidence>
<dbReference type="InterPro" id="IPR019734">
    <property type="entry name" value="TPR_rpt"/>
</dbReference>